<comment type="subcellular location">
    <subcellularLocation>
        <location evidence="9">Cytoplasm</location>
    </subcellularLocation>
</comment>
<evidence type="ECO:0000256" key="1">
    <source>
        <dbReference type="ARBA" id="ARBA00022490"/>
    </source>
</evidence>
<dbReference type="EMBL" id="WXEY01000003">
    <property type="protein sequence ID" value="MZP29070.1"/>
    <property type="molecule type" value="Genomic_DNA"/>
</dbReference>
<evidence type="ECO:0000256" key="8">
    <source>
        <dbReference type="ARBA" id="ARBA00029346"/>
    </source>
</evidence>
<dbReference type="FunFam" id="3.40.50.620:FF:000012">
    <property type="entry name" value="Phosphopantetheine adenylyltransferase"/>
    <property type="match status" value="1"/>
</dbReference>
<dbReference type="Gene3D" id="3.40.50.620">
    <property type="entry name" value="HUPs"/>
    <property type="match status" value="1"/>
</dbReference>
<proteinExistence type="inferred from homology"/>
<keyword evidence="7 9" id="KW-0173">Coenzyme A biosynthesis</keyword>
<name>A0A845L3B4_9FIRM</name>
<evidence type="ECO:0000256" key="3">
    <source>
        <dbReference type="ARBA" id="ARBA00022695"/>
    </source>
</evidence>
<accession>A0A845L3B4</accession>
<evidence type="ECO:0000256" key="2">
    <source>
        <dbReference type="ARBA" id="ARBA00022679"/>
    </source>
</evidence>
<evidence type="ECO:0000259" key="10">
    <source>
        <dbReference type="Pfam" id="PF01467"/>
    </source>
</evidence>
<dbReference type="OrthoDB" id="9806661at2"/>
<evidence type="ECO:0000256" key="9">
    <source>
        <dbReference type="HAMAP-Rule" id="MF_00151"/>
    </source>
</evidence>
<dbReference type="NCBIfam" id="TIGR01510">
    <property type="entry name" value="coaD_prev_kdtB"/>
    <property type="match status" value="1"/>
</dbReference>
<dbReference type="NCBIfam" id="TIGR00125">
    <property type="entry name" value="cyt_tran_rel"/>
    <property type="match status" value="1"/>
</dbReference>
<reference evidence="11 12" key="1">
    <citation type="submission" date="2020-01" db="EMBL/GenBank/DDBJ databases">
        <title>Whole-genome sequence of Heliobacterium undosum DSM 13378.</title>
        <authorList>
            <person name="Kyndt J.A."/>
            <person name="Meyer T.E."/>
        </authorList>
    </citation>
    <scope>NUCLEOTIDE SEQUENCE [LARGE SCALE GENOMIC DNA]</scope>
    <source>
        <strain evidence="11 12">DSM 13378</strain>
    </source>
</reference>
<comment type="function">
    <text evidence="9">Reversibly transfers an adenylyl group from ATP to 4'-phosphopantetheine, yielding dephospho-CoA (dPCoA) and pyrophosphate.</text>
</comment>
<keyword evidence="12" id="KW-1185">Reference proteome</keyword>
<comment type="similarity">
    <text evidence="9">Belongs to the bacterial CoaD family.</text>
</comment>
<dbReference type="GO" id="GO:0004595">
    <property type="term" value="F:pantetheine-phosphate adenylyltransferase activity"/>
    <property type="evidence" value="ECO:0007669"/>
    <property type="project" value="UniProtKB-UniRule"/>
</dbReference>
<keyword evidence="4 9" id="KW-0547">Nucleotide-binding</keyword>
<dbReference type="PANTHER" id="PTHR21342">
    <property type="entry name" value="PHOSPHOPANTETHEINE ADENYLYLTRANSFERASE"/>
    <property type="match status" value="1"/>
</dbReference>
<protein>
    <recommendedName>
        <fullName evidence="9">Phosphopantetheine adenylyltransferase</fullName>
        <ecNumber evidence="9">2.7.7.3</ecNumber>
    </recommendedName>
    <alternativeName>
        <fullName evidence="9">Dephospho-CoA pyrophosphorylase</fullName>
    </alternativeName>
    <alternativeName>
        <fullName evidence="9">Pantetheine-phosphate adenylyltransferase</fullName>
        <shortName evidence="9">PPAT</shortName>
    </alternativeName>
</protein>
<feature type="binding site" evidence="9">
    <location>
        <position position="9"/>
    </location>
    <ligand>
        <name>substrate</name>
    </ligand>
</feature>
<organism evidence="11 12">
    <name type="scientific">Heliomicrobium undosum</name>
    <dbReference type="NCBI Taxonomy" id="121734"/>
    <lineage>
        <taxon>Bacteria</taxon>
        <taxon>Bacillati</taxon>
        <taxon>Bacillota</taxon>
        <taxon>Clostridia</taxon>
        <taxon>Eubacteriales</taxon>
        <taxon>Heliobacteriaceae</taxon>
        <taxon>Heliomicrobium</taxon>
    </lineage>
</organism>
<feature type="binding site" evidence="9">
    <location>
        <position position="41"/>
    </location>
    <ligand>
        <name>substrate</name>
    </ligand>
</feature>
<comment type="caution">
    <text evidence="11">The sequence shown here is derived from an EMBL/GenBank/DDBJ whole genome shotgun (WGS) entry which is preliminary data.</text>
</comment>
<dbReference type="PRINTS" id="PR01020">
    <property type="entry name" value="LPSBIOSNTHSS"/>
</dbReference>
<comment type="cofactor">
    <cofactor evidence="9">
        <name>Mg(2+)</name>
        <dbReference type="ChEBI" id="CHEBI:18420"/>
    </cofactor>
</comment>
<dbReference type="GO" id="GO:0005737">
    <property type="term" value="C:cytoplasm"/>
    <property type="evidence" value="ECO:0007669"/>
    <property type="project" value="UniProtKB-SubCell"/>
</dbReference>
<feature type="site" description="Transition state stabilizer" evidence="9">
    <location>
        <position position="17"/>
    </location>
</feature>
<sequence length="168" mass="18708">MTVAVYPGSFDPITKGHMDIVERAAQIFNEVIVAVVINPNKKPLFTMDERVEMIRMASAHIPNVRVESFSGLLVDFTRKQGARAIVRGLRAVSDFEVEFQMALMNKRLYPEAETVFMATHTDYAFLSSSMVKEVASFGGDVSDYLPPSVLTRVAEKYGDTVWGKAPAR</sequence>
<comment type="subunit">
    <text evidence="9">Homohexamer.</text>
</comment>
<dbReference type="Pfam" id="PF01467">
    <property type="entry name" value="CTP_transf_like"/>
    <property type="match status" value="1"/>
</dbReference>
<evidence type="ECO:0000313" key="11">
    <source>
        <dbReference type="EMBL" id="MZP29070.1"/>
    </source>
</evidence>
<dbReference type="AlphaFoldDB" id="A0A845L3B4"/>
<feature type="binding site" evidence="9">
    <location>
        <begin position="9"/>
        <end position="10"/>
    </location>
    <ligand>
        <name>ATP</name>
        <dbReference type="ChEBI" id="CHEBI:30616"/>
    </ligand>
</feature>
<gene>
    <name evidence="9 11" type="primary">coaD</name>
    <name evidence="11" type="ORF">GTO91_05005</name>
</gene>
<evidence type="ECO:0000256" key="4">
    <source>
        <dbReference type="ARBA" id="ARBA00022741"/>
    </source>
</evidence>
<dbReference type="HAMAP" id="MF_00151">
    <property type="entry name" value="PPAT_bact"/>
    <property type="match status" value="1"/>
</dbReference>
<feature type="binding site" evidence="9">
    <location>
        <begin position="88"/>
        <end position="90"/>
    </location>
    <ligand>
        <name>ATP</name>
        <dbReference type="ChEBI" id="CHEBI:30616"/>
    </ligand>
</feature>
<comment type="catalytic activity">
    <reaction evidence="8 9">
        <text>(R)-4'-phosphopantetheine + ATP + H(+) = 3'-dephospho-CoA + diphosphate</text>
        <dbReference type="Rhea" id="RHEA:19801"/>
        <dbReference type="ChEBI" id="CHEBI:15378"/>
        <dbReference type="ChEBI" id="CHEBI:30616"/>
        <dbReference type="ChEBI" id="CHEBI:33019"/>
        <dbReference type="ChEBI" id="CHEBI:57328"/>
        <dbReference type="ChEBI" id="CHEBI:61723"/>
        <dbReference type="EC" id="2.7.7.3"/>
    </reaction>
</comment>
<evidence type="ECO:0000256" key="5">
    <source>
        <dbReference type="ARBA" id="ARBA00022840"/>
    </source>
</evidence>
<dbReference type="PANTHER" id="PTHR21342:SF1">
    <property type="entry name" value="PHOSPHOPANTETHEINE ADENYLYLTRANSFERASE"/>
    <property type="match status" value="1"/>
</dbReference>
<evidence type="ECO:0000313" key="12">
    <source>
        <dbReference type="Proteomes" id="UP000463470"/>
    </source>
</evidence>
<feature type="binding site" evidence="9">
    <location>
        <position position="73"/>
    </location>
    <ligand>
        <name>substrate</name>
    </ligand>
</feature>
<keyword evidence="1 9" id="KW-0963">Cytoplasm</keyword>
<keyword evidence="2 9" id="KW-0808">Transferase</keyword>
<dbReference type="UniPathway" id="UPA00241">
    <property type="reaction ID" value="UER00355"/>
</dbReference>
<keyword evidence="3 9" id="KW-0548">Nucleotidyltransferase</keyword>
<keyword evidence="5 9" id="KW-0067">ATP-binding</keyword>
<dbReference type="InterPro" id="IPR001980">
    <property type="entry name" value="PPAT"/>
</dbReference>
<dbReference type="EC" id="2.7.7.3" evidence="9"/>
<feature type="binding site" evidence="9">
    <location>
        <position position="98"/>
    </location>
    <ligand>
        <name>ATP</name>
        <dbReference type="ChEBI" id="CHEBI:30616"/>
    </ligand>
</feature>
<dbReference type="RefSeq" id="WP_161255739.1">
    <property type="nucleotide sequence ID" value="NZ_WXEY01000003.1"/>
</dbReference>
<dbReference type="Proteomes" id="UP000463470">
    <property type="component" value="Unassembled WGS sequence"/>
</dbReference>
<comment type="pathway">
    <text evidence="9">Cofactor biosynthesis; coenzyme A biosynthesis; CoA from (R)-pantothenate: step 4/5.</text>
</comment>
<feature type="binding site" evidence="9">
    <location>
        <position position="17"/>
    </location>
    <ligand>
        <name>ATP</name>
        <dbReference type="ChEBI" id="CHEBI:30616"/>
    </ligand>
</feature>
<dbReference type="GO" id="GO:0005524">
    <property type="term" value="F:ATP binding"/>
    <property type="evidence" value="ECO:0007669"/>
    <property type="project" value="UniProtKB-KW"/>
</dbReference>
<dbReference type="InterPro" id="IPR004821">
    <property type="entry name" value="Cyt_trans-like"/>
</dbReference>
<dbReference type="GO" id="GO:0015937">
    <property type="term" value="P:coenzyme A biosynthetic process"/>
    <property type="evidence" value="ECO:0007669"/>
    <property type="project" value="UniProtKB-UniRule"/>
</dbReference>
<feature type="domain" description="Cytidyltransferase-like" evidence="10">
    <location>
        <begin position="5"/>
        <end position="133"/>
    </location>
</feature>
<evidence type="ECO:0000256" key="7">
    <source>
        <dbReference type="ARBA" id="ARBA00022993"/>
    </source>
</evidence>
<feature type="binding site" evidence="9">
    <location>
        <position position="87"/>
    </location>
    <ligand>
        <name>substrate</name>
    </ligand>
</feature>
<dbReference type="CDD" id="cd02163">
    <property type="entry name" value="PPAT"/>
    <property type="match status" value="1"/>
</dbReference>
<dbReference type="InterPro" id="IPR014729">
    <property type="entry name" value="Rossmann-like_a/b/a_fold"/>
</dbReference>
<dbReference type="SUPFAM" id="SSF52374">
    <property type="entry name" value="Nucleotidylyl transferase"/>
    <property type="match status" value="1"/>
</dbReference>
<keyword evidence="6 9" id="KW-0460">Magnesium</keyword>
<evidence type="ECO:0000256" key="6">
    <source>
        <dbReference type="ARBA" id="ARBA00022842"/>
    </source>
</evidence>
<feature type="binding site" evidence="9">
    <location>
        <begin position="123"/>
        <end position="129"/>
    </location>
    <ligand>
        <name>ATP</name>
        <dbReference type="ChEBI" id="CHEBI:30616"/>
    </ligand>
</feature>